<evidence type="ECO:0000256" key="1">
    <source>
        <dbReference type="SAM" id="Phobius"/>
    </source>
</evidence>
<keyword evidence="3" id="KW-1185">Reference proteome</keyword>
<evidence type="ECO:0000313" key="3">
    <source>
        <dbReference type="Proteomes" id="UP000052023"/>
    </source>
</evidence>
<protein>
    <submittedName>
        <fullName evidence="2">Uncharacterized protein</fullName>
    </submittedName>
</protein>
<feature type="transmembrane region" description="Helical" evidence="1">
    <location>
        <begin position="45"/>
        <end position="70"/>
    </location>
</feature>
<gene>
    <name evidence="2" type="ORF">CQ13_08905</name>
</gene>
<sequence>MPACSGACNVVDTQSAINGHWSQSTGADFSGQHGMSSDMAASSDVAVMAIGAMAPVFARAVSGAMTRLMITKIASSWQR</sequence>
<evidence type="ECO:0000313" key="2">
    <source>
        <dbReference type="EMBL" id="KRR20029.1"/>
    </source>
</evidence>
<keyword evidence="1" id="KW-0812">Transmembrane</keyword>
<dbReference type="Proteomes" id="UP000052023">
    <property type="component" value="Unassembled WGS sequence"/>
</dbReference>
<dbReference type="EMBL" id="LLYA01000181">
    <property type="protein sequence ID" value="KRR20029.1"/>
    <property type="molecule type" value="Genomic_DNA"/>
</dbReference>
<name>A0A0R3MQQ9_9BRAD</name>
<dbReference type="AlphaFoldDB" id="A0A0R3MQQ9"/>
<accession>A0A0R3MQQ9</accession>
<keyword evidence="1" id="KW-0472">Membrane</keyword>
<organism evidence="2 3">
    <name type="scientific">Bradyrhizobium retamae</name>
    <dbReference type="NCBI Taxonomy" id="1300035"/>
    <lineage>
        <taxon>Bacteria</taxon>
        <taxon>Pseudomonadati</taxon>
        <taxon>Pseudomonadota</taxon>
        <taxon>Alphaproteobacteria</taxon>
        <taxon>Hyphomicrobiales</taxon>
        <taxon>Nitrobacteraceae</taxon>
        <taxon>Bradyrhizobium</taxon>
    </lineage>
</organism>
<reference evidence="2 3" key="1">
    <citation type="submission" date="2014-03" db="EMBL/GenBank/DDBJ databases">
        <title>Bradyrhizobium valentinum sp. nov., isolated from effective nodules of Lupinus mariae-josephae, a lupine endemic of basic-lime soils in Eastern Spain.</title>
        <authorList>
            <person name="Duran D."/>
            <person name="Rey L."/>
            <person name="Navarro A."/>
            <person name="Busquets A."/>
            <person name="Imperial J."/>
            <person name="Ruiz-Argueso T."/>
        </authorList>
    </citation>
    <scope>NUCLEOTIDE SEQUENCE [LARGE SCALE GENOMIC DNA]</scope>
    <source>
        <strain evidence="2 3">Ro19</strain>
    </source>
</reference>
<proteinExistence type="predicted"/>
<comment type="caution">
    <text evidence="2">The sequence shown here is derived from an EMBL/GenBank/DDBJ whole genome shotgun (WGS) entry which is preliminary data.</text>
</comment>
<keyword evidence="1" id="KW-1133">Transmembrane helix</keyword>